<keyword evidence="3 6" id="KW-0378">Hydrolase</keyword>
<evidence type="ECO:0000259" key="7">
    <source>
        <dbReference type="Pfam" id="PF01435"/>
    </source>
</evidence>
<gene>
    <name evidence="8" type="ORF">F6J89_26425</name>
</gene>
<dbReference type="PANTHER" id="PTHR22726">
    <property type="entry name" value="METALLOENDOPEPTIDASE OMA1"/>
    <property type="match status" value="1"/>
</dbReference>
<proteinExistence type="inferred from homology"/>
<dbReference type="GO" id="GO:0004222">
    <property type="term" value="F:metalloendopeptidase activity"/>
    <property type="evidence" value="ECO:0007669"/>
    <property type="project" value="InterPro"/>
</dbReference>
<dbReference type="CDD" id="cd07333">
    <property type="entry name" value="M48C_bepA_like"/>
    <property type="match status" value="1"/>
</dbReference>
<dbReference type="PANTHER" id="PTHR22726:SF1">
    <property type="entry name" value="METALLOENDOPEPTIDASE OMA1, MITOCHONDRIAL"/>
    <property type="match status" value="1"/>
</dbReference>
<accession>A0A6B3ND88</accession>
<reference evidence="8" key="1">
    <citation type="submission" date="2019-11" db="EMBL/GenBank/DDBJ databases">
        <title>Genomic insights into an expanded diversity of filamentous marine cyanobacteria reveals the extraordinary biosynthetic potential of Moorea and Okeania.</title>
        <authorList>
            <person name="Ferreira Leao T."/>
            <person name="Wang M."/>
            <person name="Moss N."/>
            <person name="Da Silva R."/>
            <person name="Sanders J."/>
            <person name="Nurk S."/>
            <person name="Gurevich A."/>
            <person name="Humphrey G."/>
            <person name="Reher R."/>
            <person name="Zhu Q."/>
            <person name="Belda-Ferre P."/>
            <person name="Glukhov E."/>
            <person name="Rex R."/>
            <person name="Dorrestein P.C."/>
            <person name="Knight R."/>
            <person name="Pevzner P."/>
            <person name="Gerwick W.H."/>
            <person name="Gerwick L."/>
        </authorList>
    </citation>
    <scope>NUCLEOTIDE SEQUENCE</scope>
    <source>
        <strain evidence="8">SIO1C4</strain>
    </source>
</reference>
<dbReference type="GO" id="GO:0046872">
    <property type="term" value="F:metal ion binding"/>
    <property type="evidence" value="ECO:0007669"/>
    <property type="project" value="UniProtKB-KW"/>
</dbReference>
<evidence type="ECO:0000256" key="6">
    <source>
        <dbReference type="RuleBase" id="RU003983"/>
    </source>
</evidence>
<keyword evidence="1 6" id="KW-0645">Protease</keyword>
<keyword evidence="5 6" id="KW-0482">Metalloprotease</keyword>
<evidence type="ECO:0000256" key="4">
    <source>
        <dbReference type="ARBA" id="ARBA00022833"/>
    </source>
</evidence>
<dbReference type="InterPro" id="IPR051156">
    <property type="entry name" value="Mito/Outer_Membr_Metalloprot"/>
</dbReference>
<feature type="domain" description="Peptidase M48" evidence="7">
    <location>
        <begin position="88"/>
        <end position="259"/>
    </location>
</feature>
<dbReference type="InterPro" id="IPR001915">
    <property type="entry name" value="Peptidase_M48"/>
</dbReference>
<keyword evidence="2" id="KW-0479">Metal-binding</keyword>
<keyword evidence="4 6" id="KW-0862">Zinc</keyword>
<dbReference type="GO" id="GO:0016020">
    <property type="term" value="C:membrane"/>
    <property type="evidence" value="ECO:0007669"/>
    <property type="project" value="TreeGrafter"/>
</dbReference>
<protein>
    <submittedName>
        <fullName evidence="8">M48 family metalloprotease</fullName>
    </submittedName>
</protein>
<dbReference type="AlphaFoldDB" id="A0A6B3ND88"/>
<dbReference type="Pfam" id="PF01435">
    <property type="entry name" value="Peptidase_M48"/>
    <property type="match status" value="1"/>
</dbReference>
<name>A0A6B3ND88_9CYAN</name>
<evidence type="ECO:0000313" key="8">
    <source>
        <dbReference type="EMBL" id="NER31059.1"/>
    </source>
</evidence>
<comment type="caution">
    <text evidence="8">The sequence shown here is derived from an EMBL/GenBank/DDBJ whole genome shotgun (WGS) entry which is preliminary data.</text>
</comment>
<comment type="cofactor">
    <cofactor evidence="6">
        <name>Zn(2+)</name>
        <dbReference type="ChEBI" id="CHEBI:29105"/>
    </cofactor>
    <text evidence="6">Binds 1 zinc ion per subunit.</text>
</comment>
<evidence type="ECO:0000256" key="3">
    <source>
        <dbReference type="ARBA" id="ARBA00022801"/>
    </source>
</evidence>
<evidence type="ECO:0000256" key="1">
    <source>
        <dbReference type="ARBA" id="ARBA00022670"/>
    </source>
</evidence>
<evidence type="ECO:0000256" key="2">
    <source>
        <dbReference type="ARBA" id="ARBA00022723"/>
    </source>
</evidence>
<dbReference type="EMBL" id="JAAHFQ010000710">
    <property type="protein sequence ID" value="NER31059.1"/>
    <property type="molecule type" value="Genomic_DNA"/>
</dbReference>
<sequence>MLNPFALISSRYRLRYLYPFVSAAVALSLVLGTPQLSQAGSLFDLILRGVEIIQLSNVSDKQEVNLGKQINQQLVNSEIRLYRNRQINRYVNQIGQRLAKKSIRPEIPYTFQVVDDKNINAFATMGGFVYINTGLMKAADNESELASVISHEIAHIAGRHALGQMRQMAIARGVATVAGVDDSQLVGIGVELALRRPHSRQDEREADQLGLENLKQAGYAPIGAVDFMKKLMKAGGGRSMPAFLSTHPATSERVESLEQSINPAQARVGDGLDNNAYKRRISVL</sequence>
<evidence type="ECO:0000256" key="5">
    <source>
        <dbReference type="ARBA" id="ARBA00023049"/>
    </source>
</evidence>
<comment type="similarity">
    <text evidence="6">Belongs to the peptidase M48 family.</text>
</comment>
<organism evidence="8">
    <name type="scientific">Symploca sp. SIO1C4</name>
    <dbReference type="NCBI Taxonomy" id="2607765"/>
    <lineage>
        <taxon>Bacteria</taxon>
        <taxon>Bacillati</taxon>
        <taxon>Cyanobacteriota</taxon>
        <taxon>Cyanophyceae</taxon>
        <taxon>Coleofasciculales</taxon>
        <taxon>Coleofasciculaceae</taxon>
        <taxon>Symploca</taxon>
    </lineage>
</organism>
<dbReference type="GO" id="GO:0051603">
    <property type="term" value="P:proteolysis involved in protein catabolic process"/>
    <property type="evidence" value="ECO:0007669"/>
    <property type="project" value="TreeGrafter"/>
</dbReference>
<dbReference type="Gene3D" id="3.30.2010.10">
    <property type="entry name" value="Metalloproteases ('zincins'), catalytic domain"/>
    <property type="match status" value="1"/>
</dbReference>